<protein>
    <recommendedName>
        <fullName evidence="2">NADAR domain-containing protein</fullName>
    </recommendedName>
</protein>
<feature type="compositionally biased region" description="Low complexity" evidence="1">
    <location>
        <begin position="20"/>
        <end position="29"/>
    </location>
</feature>
<reference evidence="4" key="1">
    <citation type="journal article" date="2017" name="Nat. Ecol. Evol.">
        <title>Genome expansion and lineage-specific genetic innovations in the forest pathogenic fungi Armillaria.</title>
        <authorList>
            <person name="Sipos G."/>
            <person name="Prasanna A.N."/>
            <person name="Walter M.C."/>
            <person name="O'Connor E."/>
            <person name="Balint B."/>
            <person name="Krizsan K."/>
            <person name="Kiss B."/>
            <person name="Hess J."/>
            <person name="Varga T."/>
            <person name="Slot J."/>
            <person name="Riley R."/>
            <person name="Boka B."/>
            <person name="Rigling D."/>
            <person name="Barry K."/>
            <person name="Lee J."/>
            <person name="Mihaltcheva S."/>
            <person name="LaButti K."/>
            <person name="Lipzen A."/>
            <person name="Waldron R."/>
            <person name="Moloney N.M."/>
            <person name="Sperisen C."/>
            <person name="Kredics L."/>
            <person name="Vagvoelgyi C."/>
            <person name="Patrignani A."/>
            <person name="Fitzpatrick D."/>
            <person name="Nagy I."/>
            <person name="Doyle S."/>
            <person name="Anderson J.B."/>
            <person name="Grigoriev I.V."/>
            <person name="Gueldener U."/>
            <person name="Muensterkoetter M."/>
            <person name="Nagy L.G."/>
        </authorList>
    </citation>
    <scope>NUCLEOTIDE SEQUENCE [LARGE SCALE GENOMIC DNA]</scope>
    <source>
        <strain evidence="4">C18/9</strain>
    </source>
</reference>
<dbReference type="AlphaFoldDB" id="A0A284R1L5"/>
<dbReference type="OrthoDB" id="206452at2759"/>
<feature type="domain" description="NADAR" evidence="2">
    <location>
        <begin position="325"/>
        <end position="456"/>
    </location>
</feature>
<gene>
    <name evidence="3" type="ORF">ARMOST_05938</name>
</gene>
<evidence type="ECO:0000313" key="4">
    <source>
        <dbReference type="Proteomes" id="UP000219338"/>
    </source>
</evidence>
<feature type="compositionally biased region" description="Pro residues" evidence="1">
    <location>
        <begin position="30"/>
        <end position="39"/>
    </location>
</feature>
<dbReference type="Proteomes" id="UP000219338">
    <property type="component" value="Unassembled WGS sequence"/>
</dbReference>
<dbReference type="Pfam" id="PF08719">
    <property type="entry name" value="NADAR"/>
    <property type="match status" value="1"/>
</dbReference>
<evidence type="ECO:0000256" key="1">
    <source>
        <dbReference type="SAM" id="MobiDB-lite"/>
    </source>
</evidence>
<dbReference type="CDD" id="cd15457">
    <property type="entry name" value="NADAR"/>
    <property type="match status" value="1"/>
</dbReference>
<feature type="compositionally biased region" description="Basic residues" evidence="1">
    <location>
        <begin position="64"/>
        <end position="77"/>
    </location>
</feature>
<feature type="compositionally biased region" description="Low complexity" evidence="1">
    <location>
        <begin position="260"/>
        <end position="271"/>
    </location>
</feature>
<evidence type="ECO:0000259" key="2">
    <source>
        <dbReference type="Pfam" id="PF08719"/>
    </source>
</evidence>
<name>A0A284R1L5_ARMOS</name>
<feature type="compositionally biased region" description="Pro residues" evidence="1">
    <location>
        <begin position="283"/>
        <end position="299"/>
    </location>
</feature>
<dbReference type="InterPro" id="IPR037238">
    <property type="entry name" value="YbiA-like_sf"/>
</dbReference>
<organism evidence="3 4">
    <name type="scientific">Armillaria ostoyae</name>
    <name type="common">Armillaria root rot fungus</name>
    <dbReference type="NCBI Taxonomy" id="47428"/>
    <lineage>
        <taxon>Eukaryota</taxon>
        <taxon>Fungi</taxon>
        <taxon>Dikarya</taxon>
        <taxon>Basidiomycota</taxon>
        <taxon>Agaricomycotina</taxon>
        <taxon>Agaricomycetes</taxon>
        <taxon>Agaricomycetidae</taxon>
        <taxon>Agaricales</taxon>
        <taxon>Marasmiineae</taxon>
        <taxon>Physalacriaceae</taxon>
        <taxon>Armillaria</taxon>
    </lineage>
</organism>
<feature type="compositionally biased region" description="Pro residues" evidence="1">
    <location>
        <begin position="150"/>
        <end position="166"/>
    </location>
</feature>
<dbReference type="EMBL" id="FUEG01000003">
    <property type="protein sequence ID" value="SJL02607.1"/>
    <property type="molecule type" value="Genomic_DNA"/>
</dbReference>
<dbReference type="Gene3D" id="1.10.357.40">
    <property type="entry name" value="YbiA-like"/>
    <property type="match status" value="1"/>
</dbReference>
<dbReference type="NCBIfam" id="TIGR02464">
    <property type="entry name" value="ribofla_fusion"/>
    <property type="match status" value="1"/>
</dbReference>
<proteinExistence type="predicted"/>
<sequence>MGQSSSRQRGFYPPPPPFAPTYGYGYPPASAYPPAPAYAPAPVYGLTLPQQTLFAPRSDPDGTRRRRRRHHSSRKRRHDEYQDDAPDPVIPSRAGTELHVHNERMQPGPSILRRSVGTHTPYPSGNALPEDGSSESGHDHHLAHLMAPMSPAPPAAYGPPPRPGVPPVQHHNPLPEPPRDLYASSPYNAILDLPQTTALLTASFSKDLPQKSKGIFGKSKGLLRSLSSKKKEEPRIHFVPVNVGANGYRPEAGPSGLNRSMAPSSSGSISAAPPPVAMNAASAPPPPIVQMPVPDPAEPPPVIPEPRPDASPSVIRITFDNEYRDFCNHSFHRVMYNNQTYDTAMHLFEAMKFLPDNPQIADNIRLCKNIGDVFPLSANFAQYQRSDWGDVHKTILEEVLYHKYGQNPDVRNLLLNTGSAELVYSDPNDSYWSEGPDGQGQNHLGKALMRVRERLKAMGYKK</sequence>
<keyword evidence="4" id="KW-1185">Reference proteome</keyword>
<feature type="region of interest" description="Disordered" evidence="1">
    <location>
        <begin position="1"/>
        <end position="183"/>
    </location>
</feature>
<evidence type="ECO:0000313" key="3">
    <source>
        <dbReference type="EMBL" id="SJL02607.1"/>
    </source>
</evidence>
<dbReference type="STRING" id="47428.A0A284R1L5"/>
<accession>A0A284R1L5</accession>
<dbReference type="InterPro" id="IPR012816">
    <property type="entry name" value="NADAR"/>
</dbReference>
<feature type="region of interest" description="Disordered" evidence="1">
    <location>
        <begin position="249"/>
        <end position="299"/>
    </location>
</feature>
<dbReference type="OMA" id="WTPLRHT"/>
<dbReference type="SUPFAM" id="SSF143990">
    <property type="entry name" value="YbiA-like"/>
    <property type="match status" value="1"/>
</dbReference>